<evidence type="ECO:0000256" key="1">
    <source>
        <dbReference type="ARBA" id="ARBA00010333"/>
    </source>
</evidence>
<evidence type="ECO:0000313" key="8">
    <source>
        <dbReference type="EMBL" id="STZ01257.1"/>
    </source>
</evidence>
<dbReference type="RefSeq" id="WP_062501697.1">
    <property type="nucleotide sequence ID" value="NZ_MXAN01000010.1"/>
</dbReference>
<dbReference type="InterPro" id="IPR001320">
    <property type="entry name" value="Iontro_rcpt_C"/>
</dbReference>
<dbReference type="PROSITE" id="PS51257">
    <property type="entry name" value="PROKAR_LIPOPROTEIN"/>
    <property type="match status" value="1"/>
</dbReference>
<dbReference type="Proteomes" id="UP000191025">
    <property type="component" value="Unassembled WGS sequence"/>
</dbReference>
<feature type="domain" description="Ionotropic glutamate receptor C-terminal" evidence="6">
    <location>
        <begin position="63"/>
        <end position="282"/>
    </location>
</feature>
<organism evidence="7 9">
    <name type="scientific">Moraxella lacunata</name>
    <dbReference type="NCBI Taxonomy" id="477"/>
    <lineage>
        <taxon>Bacteria</taxon>
        <taxon>Pseudomonadati</taxon>
        <taxon>Pseudomonadota</taxon>
        <taxon>Gammaproteobacteria</taxon>
        <taxon>Moraxellales</taxon>
        <taxon>Moraxellaceae</taxon>
        <taxon>Moraxella</taxon>
    </lineage>
</organism>
<evidence type="ECO:0000313" key="9">
    <source>
        <dbReference type="Proteomes" id="UP000191025"/>
    </source>
</evidence>
<keyword evidence="2 4" id="KW-0732">Signal</keyword>
<dbReference type="GO" id="GO:0015276">
    <property type="term" value="F:ligand-gated monoatomic ion channel activity"/>
    <property type="evidence" value="ECO:0007669"/>
    <property type="project" value="InterPro"/>
</dbReference>
<evidence type="ECO:0000259" key="5">
    <source>
        <dbReference type="SMART" id="SM00062"/>
    </source>
</evidence>
<dbReference type="EMBL" id="MXAN01000010">
    <property type="protein sequence ID" value="OPH38869.1"/>
    <property type="molecule type" value="Genomic_DNA"/>
</dbReference>
<dbReference type="GeneID" id="302271176"/>
<comment type="similarity">
    <text evidence="1">Belongs to the bacterial solute-binding protein 3 family.</text>
</comment>
<feature type="domain" description="Solute-binding protein family 3/N-terminal" evidence="5">
    <location>
        <begin position="63"/>
        <end position="283"/>
    </location>
</feature>
<dbReference type="Pfam" id="PF00497">
    <property type="entry name" value="SBP_bac_3"/>
    <property type="match status" value="1"/>
</dbReference>
<sequence>MSRTLFRTKCLSLALMSVFALTACNKESAPAQETAPQSATTTAPAESNVQQADAPKDTANLPTYRVAIDPYYPPFEYLDENGKIVGFDVDLLDAIAEKEGFKPDYQANEILNIVPSVQEGKDDLGASSIFILPERQEVVDYSESYFELPLAFLGLEKEGRPQSINDITGKTIAVQKNIVMETIVDEEYVPKGNEKHGVKSNFLAFQNVIQGHSDVMIDNVVTLQGFLPKTEGKEIYTLQLPKEKNLQLGYVVQKGNTELLNKLNSGLKKVKEDGTYDKWFGKDSQYPIVNMTVNTNAQ</sequence>
<feature type="compositionally biased region" description="Low complexity" evidence="3">
    <location>
        <begin position="29"/>
        <end position="47"/>
    </location>
</feature>
<dbReference type="GO" id="GO:0016020">
    <property type="term" value="C:membrane"/>
    <property type="evidence" value="ECO:0007669"/>
    <property type="project" value="InterPro"/>
</dbReference>
<reference evidence="7" key="2">
    <citation type="submission" date="2017-03" db="EMBL/GenBank/DDBJ databases">
        <authorList>
            <person name="Afonso C.L."/>
            <person name="Miller P.J."/>
            <person name="Scott M.A."/>
            <person name="Spackman E."/>
            <person name="Goraichik I."/>
            <person name="Dimitrov K.M."/>
            <person name="Suarez D.L."/>
            <person name="Swayne D.E."/>
        </authorList>
    </citation>
    <scope>NUCLEOTIDE SEQUENCE</scope>
    <source>
        <strain evidence="7">CCUG 4441</strain>
    </source>
</reference>
<evidence type="ECO:0000256" key="3">
    <source>
        <dbReference type="SAM" id="MobiDB-lite"/>
    </source>
</evidence>
<reference evidence="8 10" key="3">
    <citation type="submission" date="2018-06" db="EMBL/GenBank/DDBJ databases">
        <authorList>
            <consortium name="Pathogen Informatics"/>
            <person name="Doyle S."/>
        </authorList>
    </citation>
    <scope>NUCLEOTIDE SEQUENCE [LARGE SCALE GENOMIC DNA]</scope>
    <source>
        <strain evidence="8 10">NCTC7911</strain>
    </source>
</reference>
<accession>A0A1V4H1R5</accession>
<dbReference type="EMBL" id="UGQC01000001">
    <property type="protein sequence ID" value="STZ01257.1"/>
    <property type="molecule type" value="Genomic_DNA"/>
</dbReference>
<evidence type="ECO:0000256" key="2">
    <source>
        <dbReference type="ARBA" id="ARBA00022729"/>
    </source>
</evidence>
<feature type="region of interest" description="Disordered" evidence="3">
    <location>
        <begin position="29"/>
        <end position="56"/>
    </location>
</feature>
<dbReference type="PANTHER" id="PTHR35936:SF17">
    <property type="entry name" value="ARGININE-BINDING EXTRACELLULAR PROTEIN ARTP"/>
    <property type="match status" value="1"/>
</dbReference>
<evidence type="ECO:0000313" key="7">
    <source>
        <dbReference type="EMBL" id="OPH38869.1"/>
    </source>
</evidence>
<dbReference type="SMART" id="SM00062">
    <property type="entry name" value="PBPb"/>
    <property type="match status" value="1"/>
</dbReference>
<dbReference type="Gene3D" id="3.40.190.10">
    <property type="entry name" value="Periplasmic binding protein-like II"/>
    <property type="match status" value="2"/>
</dbReference>
<dbReference type="Proteomes" id="UP000254107">
    <property type="component" value="Unassembled WGS sequence"/>
</dbReference>
<keyword evidence="10" id="KW-1185">Reference proteome</keyword>
<dbReference type="AlphaFoldDB" id="A0A1V4H1R5"/>
<feature type="signal peptide" evidence="4">
    <location>
        <begin position="1"/>
        <end position="22"/>
    </location>
</feature>
<dbReference type="SUPFAM" id="SSF53850">
    <property type="entry name" value="Periplasmic binding protein-like II"/>
    <property type="match status" value="1"/>
</dbReference>
<feature type="chain" id="PRO_5044566822" evidence="4">
    <location>
        <begin position="23"/>
        <end position="298"/>
    </location>
</feature>
<gene>
    <name evidence="8" type="primary">artI_3</name>
    <name evidence="7" type="ORF">B5J94_02220</name>
    <name evidence="8" type="ORF">NCTC7911_02684</name>
</gene>
<evidence type="ECO:0000256" key="4">
    <source>
        <dbReference type="SAM" id="SignalP"/>
    </source>
</evidence>
<dbReference type="InterPro" id="IPR001638">
    <property type="entry name" value="Solute-binding_3/MltF_N"/>
</dbReference>
<dbReference type="SMART" id="SM00079">
    <property type="entry name" value="PBPe"/>
    <property type="match status" value="1"/>
</dbReference>
<evidence type="ECO:0000313" key="10">
    <source>
        <dbReference type="Proteomes" id="UP000254107"/>
    </source>
</evidence>
<protein>
    <submittedName>
        <fullName evidence="8">ABC transporter arginine-binding protein 2</fullName>
    </submittedName>
</protein>
<dbReference type="PANTHER" id="PTHR35936">
    <property type="entry name" value="MEMBRANE-BOUND LYTIC MUREIN TRANSGLYCOSYLASE F"/>
    <property type="match status" value="1"/>
</dbReference>
<proteinExistence type="inferred from homology"/>
<name>A0A1V4H1R5_MORLA</name>
<reference evidence="9" key="1">
    <citation type="submission" date="2017-03" db="EMBL/GenBank/DDBJ databases">
        <title>Draft genome sequence of Moraxella equi CCUG 4950T type strain.</title>
        <authorList>
            <person name="Salva-Serra F."/>
            <person name="Engstrom-Jakobsson H."/>
            <person name="Thorell K."/>
            <person name="Jaen-Luchoro D."/>
            <person name="Gonzales-Siles L."/>
            <person name="Karlsson R."/>
            <person name="Yazdan S."/>
            <person name="Boulund F."/>
            <person name="Johnning A."/>
            <person name="Engstrand L."/>
            <person name="Kristiansson E."/>
            <person name="Moore E."/>
        </authorList>
    </citation>
    <scope>NUCLEOTIDE SEQUENCE [LARGE SCALE GENOMIC DNA]</scope>
    <source>
        <strain evidence="9">CCUG 4441</strain>
    </source>
</reference>
<evidence type="ECO:0000259" key="6">
    <source>
        <dbReference type="SMART" id="SM00079"/>
    </source>
</evidence>